<dbReference type="InterPro" id="IPR051869">
    <property type="entry name" value="STARD3"/>
</dbReference>
<dbReference type="PANTHER" id="PTHR46121">
    <property type="entry name" value="STEROIDOGENIC ACUTE REGULATORY PROTEIN-LIKE"/>
    <property type="match status" value="1"/>
</dbReference>
<dbReference type="InterPro" id="IPR023393">
    <property type="entry name" value="START-like_dom_sf"/>
</dbReference>
<dbReference type="GO" id="GO:0031902">
    <property type="term" value="C:late endosome membrane"/>
    <property type="evidence" value="ECO:0007669"/>
    <property type="project" value="TreeGrafter"/>
</dbReference>
<dbReference type="EMBL" id="OV170231">
    <property type="protein sequence ID" value="CAH0716847.1"/>
    <property type="molecule type" value="Genomic_DNA"/>
</dbReference>
<dbReference type="GO" id="GO:0099044">
    <property type="term" value="P:vesicle tethering to endoplasmic reticulum"/>
    <property type="evidence" value="ECO:0007669"/>
    <property type="project" value="TreeGrafter"/>
</dbReference>
<evidence type="ECO:0000259" key="1">
    <source>
        <dbReference type="PROSITE" id="PS50848"/>
    </source>
</evidence>
<evidence type="ECO:0000313" key="3">
    <source>
        <dbReference type="Proteomes" id="UP000838878"/>
    </source>
</evidence>
<feature type="domain" description="START" evidence="1">
    <location>
        <begin position="89"/>
        <end position="292"/>
    </location>
</feature>
<reference evidence="2" key="1">
    <citation type="submission" date="2021-12" db="EMBL/GenBank/DDBJ databases">
        <authorList>
            <person name="Martin H S."/>
        </authorList>
    </citation>
    <scope>NUCLEOTIDE SEQUENCE</scope>
</reference>
<dbReference type="SUPFAM" id="SSF55961">
    <property type="entry name" value="Bet v1-like"/>
    <property type="match status" value="1"/>
</dbReference>
<dbReference type="Gene3D" id="3.30.530.20">
    <property type="match status" value="1"/>
</dbReference>
<accession>A0A8J9VRJ3</accession>
<dbReference type="GO" id="GO:0140284">
    <property type="term" value="C:endoplasmic reticulum-endosome membrane contact site"/>
    <property type="evidence" value="ECO:0007669"/>
    <property type="project" value="TreeGrafter"/>
</dbReference>
<feature type="non-terminal residue" evidence="2">
    <location>
        <position position="296"/>
    </location>
</feature>
<dbReference type="AlphaFoldDB" id="A0A8J9VRJ3"/>
<evidence type="ECO:0000313" key="2">
    <source>
        <dbReference type="EMBL" id="CAH0716847.1"/>
    </source>
</evidence>
<dbReference type="PROSITE" id="PS50848">
    <property type="entry name" value="START"/>
    <property type="match status" value="1"/>
</dbReference>
<dbReference type="GO" id="GO:0005765">
    <property type="term" value="C:lysosomal membrane"/>
    <property type="evidence" value="ECO:0007669"/>
    <property type="project" value="TreeGrafter"/>
</dbReference>
<dbReference type="GO" id="GO:0008289">
    <property type="term" value="F:lipid binding"/>
    <property type="evidence" value="ECO:0007669"/>
    <property type="project" value="InterPro"/>
</dbReference>
<dbReference type="PANTHER" id="PTHR46121:SF4">
    <property type="entry name" value="STEROIDOGENIC ACUTE REGULATORY PROTEIN-LIKE"/>
    <property type="match status" value="1"/>
</dbReference>
<dbReference type="Pfam" id="PF01852">
    <property type="entry name" value="START"/>
    <property type="match status" value="1"/>
</dbReference>
<dbReference type="GO" id="GO:0005789">
    <property type="term" value="C:endoplasmic reticulum membrane"/>
    <property type="evidence" value="ECO:0007669"/>
    <property type="project" value="TreeGrafter"/>
</dbReference>
<protein>
    <recommendedName>
        <fullName evidence="1">START domain-containing protein</fullName>
    </recommendedName>
</protein>
<dbReference type="InterPro" id="IPR002913">
    <property type="entry name" value="START_lipid-bd_dom"/>
</dbReference>
<sequence length="296" mass="33344">MASSSDTPALSEGELDRHVGELENVGNEEELQKKLDSMSVFGFSIANFMKMIFNKSNNEPFKAEWLSISEYKNMAEESMQNAWKTINLPNWRLEKRGSQKGDMVESTQTEQFGKVYRFSGVVDCPAKFLFEQFRDNITKLPEWNPTILKSELIKEIAPGIDLSYQVTAGGGRGIIAPRDFVILRRMAPISKEGSIVENDPYCYITSGVSVQVPGYPPHRDMVRGHNKVGCWCLTPKSVETAGGKMEERTVFQWLMCCDLKGKIPQFVLDAAFATVMLDYIVHVRKFAAESKAKGLF</sequence>
<dbReference type="SMART" id="SM00234">
    <property type="entry name" value="START"/>
    <property type="match status" value="1"/>
</dbReference>
<organism evidence="2 3">
    <name type="scientific">Brenthis ino</name>
    <name type="common">lesser marbled fritillary</name>
    <dbReference type="NCBI Taxonomy" id="405034"/>
    <lineage>
        <taxon>Eukaryota</taxon>
        <taxon>Metazoa</taxon>
        <taxon>Ecdysozoa</taxon>
        <taxon>Arthropoda</taxon>
        <taxon>Hexapoda</taxon>
        <taxon>Insecta</taxon>
        <taxon>Pterygota</taxon>
        <taxon>Neoptera</taxon>
        <taxon>Endopterygota</taxon>
        <taxon>Lepidoptera</taxon>
        <taxon>Glossata</taxon>
        <taxon>Ditrysia</taxon>
        <taxon>Papilionoidea</taxon>
        <taxon>Nymphalidae</taxon>
        <taxon>Heliconiinae</taxon>
        <taxon>Argynnini</taxon>
        <taxon>Brenthis</taxon>
    </lineage>
</organism>
<dbReference type="OrthoDB" id="74575at2759"/>
<name>A0A8J9VRJ3_9NEOP</name>
<proteinExistence type="predicted"/>
<gene>
    <name evidence="2" type="ORF">BINO364_LOCUS3531</name>
</gene>
<keyword evidence="3" id="KW-1185">Reference proteome</keyword>
<dbReference type="Proteomes" id="UP000838878">
    <property type="component" value="Chromosome 11"/>
</dbReference>